<dbReference type="OrthoDB" id="2892612at2"/>
<sequence length="72" mass="8512">MYLYSLIQSNFDTNDDLSVVRDLYLLQHENHFTSDEFHDMVTSYKSTAETNWHVAHLLEKNHGFRIVPSINL</sequence>
<organism evidence="1 2">
    <name type="scientific">Gottfriedia solisilvae</name>
    <dbReference type="NCBI Taxonomy" id="1516104"/>
    <lineage>
        <taxon>Bacteria</taxon>
        <taxon>Bacillati</taxon>
        <taxon>Bacillota</taxon>
        <taxon>Bacilli</taxon>
        <taxon>Bacillales</taxon>
        <taxon>Bacillaceae</taxon>
        <taxon>Gottfriedia</taxon>
    </lineage>
</organism>
<accession>A0A8J3AL49</accession>
<dbReference type="EMBL" id="BMHB01000001">
    <property type="protein sequence ID" value="GGI12333.1"/>
    <property type="molecule type" value="Genomic_DNA"/>
</dbReference>
<keyword evidence="2" id="KW-1185">Reference proteome</keyword>
<evidence type="ECO:0000313" key="1">
    <source>
        <dbReference type="EMBL" id="GGI12333.1"/>
    </source>
</evidence>
<dbReference type="Proteomes" id="UP000626244">
    <property type="component" value="Unassembled WGS sequence"/>
</dbReference>
<evidence type="ECO:0000313" key="2">
    <source>
        <dbReference type="Proteomes" id="UP000626244"/>
    </source>
</evidence>
<protein>
    <submittedName>
        <fullName evidence="1">Uncharacterized protein</fullName>
    </submittedName>
</protein>
<comment type="caution">
    <text evidence="1">The sequence shown here is derived from an EMBL/GenBank/DDBJ whole genome shotgun (WGS) entry which is preliminary data.</text>
</comment>
<proteinExistence type="predicted"/>
<gene>
    <name evidence="1" type="ORF">GCM10007380_12390</name>
</gene>
<reference evidence="2" key="1">
    <citation type="journal article" date="2019" name="Int. J. Syst. Evol. Microbiol.">
        <title>The Global Catalogue of Microorganisms (GCM) 10K type strain sequencing project: providing services to taxonomists for standard genome sequencing and annotation.</title>
        <authorList>
            <consortium name="The Broad Institute Genomics Platform"/>
            <consortium name="The Broad Institute Genome Sequencing Center for Infectious Disease"/>
            <person name="Wu L."/>
            <person name="Ma J."/>
        </authorList>
    </citation>
    <scope>NUCLEOTIDE SEQUENCE [LARGE SCALE GENOMIC DNA]</scope>
    <source>
        <strain evidence="2">CGMCC 1.14993</strain>
    </source>
</reference>
<dbReference type="AlphaFoldDB" id="A0A8J3AL49"/>
<name>A0A8J3AL49_9BACI</name>
<dbReference type="RefSeq" id="WP_087999449.1">
    <property type="nucleotide sequence ID" value="NZ_JBNKIJ010000004.1"/>
</dbReference>